<keyword evidence="1" id="KW-0732">Signal</keyword>
<evidence type="ECO:0000313" key="3">
    <source>
        <dbReference type="Proteomes" id="UP000075920"/>
    </source>
</evidence>
<organism evidence="2 3">
    <name type="scientific">Anopheles minimus</name>
    <dbReference type="NCBI Taxonomy" id="112268"/>
    <lineage>
        <taxon>Eukaryota</taxon>
        <taxon>Metazoa</taxon>
        <taxon>Ecdysozoa</taxon>
        <taxon>Arthropoda</taxon>
        <taxon>Hexapoda</taxon>
        <taxon>Insecta</taxon>
        <taxon>Pterygota</taxon>
        <taxon>Neoptera</taxon>
        <taxon>Endopterygota</taxon>
        <taxon>Diptera</taxon>
        <taxon>Nematocera</taxon>
        <taxon>Culicoidea</taxon>
        <taxon>Culicidae</taxon>
        <taxon>Anophelinae</taxon>
        <taxon>Anopheles</taxon>
    </lineage>
</organism>
<dbReference type="PANTHER" id="PTHR21398:SF11">
    <property type="entry name" value="HDC15381-RELATED"/>
    <property type="match status" value="1"/>
</dbReference>
<sequence>MFHPSNHFRMCVFITLVLSWHLPVSSTDGFKPVDNSANTTIPLERVKRLISFPINGGVAKIVLGFLAPVRFHHPLPRSLNCGINVQANYVISPDIIFPRPESIFRNRDLDQHADPDSRQRLYGALEKILKMLLGTDRRARDCLLRTVCEVADTPLHHNGLVGELLDVIFTPQQSDALPSEFLMANRYGANGVNCLKLYSSCPWGMGLLDYVSTIDRQKTMYSLRLHSTRLYALVFSYLLLCSSLFVDASSDVQECPANRVLSARSKRWILSYPINGGVAKMVFGFLSPIRFHHPLPRSCNLSLNIQANYRILPNIIFPRPETIFKNRANSEYTDSSRKQFYELVERMLTTWNRNGRSCLLRTICEVAETSLRHNGLVGEMFEVIFTPYETDYLDSDYTMARKYGANGVDCMRMYAECPLGHGLLDTISAIQIFYGNMLHRSPATMYFPSACKPTYANVTIVNKNRFTLTHIG</sequence>
<accession>A0A182VX89</accession>
<dbReference type="InterPro" id="IPR006631">
    <property type="entry name" value="DM4_12"/>
</dbReference>
<dbReference type="PANTHER" id="PTHR21398">
    <property type="entry name" value="AGAP007094-PA"/>
    <property type="match status" value="1"/>
</dbReference>
<reference evidence="2" key="2">
    <citation type="submission" date="2020-05" db="UniProtKB">
        <authorList>
            <consortium name="EnsemblMetazoa"/>
        </authorList>
    </citation>
    <scope>IDENTIFICATION</scope>
    <source>
        <strain evidence="2">MINIMUS1</strain>
    </source>
</reference>
<dbReference type="Proteomes" id="UP000075920">
    <property type="component" value="Unassembled WGS sequence"/>
</dbReference>
<dbReference type="EnsemblMetazoa" id="AMIN002688-RA">
    <property type="protein sequence ID" value="AMIN002688-PA"/>
    <property type="gene ID" value="AMIN002688"/>
</dbReference>
<feature type="signal peptide" evidence="1">
    <location>
        <begin position="1"/>
        <end position="26"/>
    </location>
</feature>
<dbReference type="VEuPathDB" id="VectorBase:AMIN002688"/>
<dbReference type="Pfam" id="PF07841">
    <property type="entry name" value="DM4_12"/>
    <property type="match status" value="2"/>
</dbReference>
<evidence type="ECO:0000313" key="2">
    <source>
        <dbReference type="EnsemblMetazoa" id="AMIN002688-PA"/>
    </source>
</evidence>
<dbReference type="AlphaFoldDB" id="A0A182VX89"/>
<evidence type="ECO:0000256" key="1">
    <source>
        <dbReference type="SAM" id="SignalP"/>
    </source>
</evidence>
<proteinExistence type="predicted"/>
<protein>
    <submittedName>
        <fullName evidence="2">Uncharacterized protein</fullName>
    </submittedName>
</protein>
<reference evidence="3" key="1">
    <citation type="submission" date="2013-03" db="EMBL/GenBank/DDBJ databases">
        <title>The Genome Sequence of Anopheles minimus MINIMUS1.</title>
        <authorList>
            <consortium name="The Broad Institute Genomics Platform"/>
            <person name="Neafsey D.E."/>
            <person name="Walton C."/>
            <person name="Walker B."/>
            <person name="Young S.K."/>
            <person name="Zeng Q."/>
            <person name="Gargeya S."/>
            <person name="Fitzgerald M."/>
            <person name="Haas B."/>
            <person name="Abouelleil A."/>
            <person name="Allen A.W."/>
            <person name="Alvarado L."/>
            <person name="Arachchi H.M."/>
            <person name="Berlin A.M."/>
            <person name="Chapman S.B."/>
            <person name="Gainer-Dewar J."/>
            <person name="Goldberg J."/>
            <person name="Griggs A."/>
            <person name="Gujja S."/>
            <person name="Hansen M."/>
            <person name="Howarth C."/>
            <person name="Imamovic A."/>
            <person name="Ireland A."/>
            <person name="Larimer J."/>
            <person name="McCowan C."/>
            <person name="Murphy C."/>
            <person name="Pearson M."/>
            <person name="Poon T.W."/>
            <person name="Priest M."/>
            <person name="Roberts A."/>
            <person name="Saif S."/>
            <person name="Shea T."/>
            <person name="Sisk P."/>
            <person name="Sykes S."/>
            <person name="Wortman J."/>
            <person name="Nusbaum C."/>
            <person name="Birren B."/>
        </authorList>
    </citation>
    <scope>NUCLEOTIDE SEQUENCE [LARGE SCALE GENOMIC DNA]</scope>
    <source>
        <strain evidence="3">MINIMUS1</strain>
    </source>
</reference>
<feature type="chain" id="PRO_5008140511" evidence="1">
    <location>
        <begin position="27"/>
        <end position="472"/>
    </location>
</feature>
<dbReference type="SMART" id="SM00718">
    <property type="entry name" value="DM4_12"/>
    <property type="match status" value="2"/>
</dbReference>
<keyword evidence="3" id="KW-1185">Reference proteome</keyword>
<name>A0A182VX89_9DIPT</name>